<evidence type="ECO:0000313" key="2">
    <source>
        <dbReference type="EMBL" id="RTY37529.1"/>
    </source>
</evidence>
<feature type="domain" description="HTH luxR-type" evidence="1">
    <location>
        <begin position="346"/>
        <end position="403"/>
    </location>
</feature>
<sequence length="413" mass="46904">MKEKKCPVTGLPIVRKPEWEVFHPGPDYRVVFETIGTDIIHAIVSADRGTYLDFIDNELFLSVCAELKVEKTKVYVVIDYDPIREVSLNYKQDYADLFYNWGPWIALLVVYNVHPDITTDMEGLGALCPLKSRAMIVDTYADAMRSVLEAKEQCGRDDVLDAVAADSEEDLKNRFLAAVARLSWLDLVNHPIDIPPAGSGRESYFQALEALRMDLLEREERHKLQVGAMKQEYAGREAQYGMQLNLLTEESRKSRRHFEAERDSLKQILALKERELAGVAHRYDDTIHVLSSLCRQIGEAGIEPKLQQALVGVCSDLSEREQAGKALGCELTEADAGFMSTLESLHPVLTERERRVSLFIKMNYSSREMSRILGVSVRGVENIRYRLHKKIGLRSHQSLKNYFAGLVVSELIR</sequence>
<dbReference type="InterPro" id="IPR016032">
    <property type="entry name" value="Sig_transdc_resp-reg_C-effctor"/>
</dbReference>
<dbReference type="EMBL" id="RXYK01000009">
    <property type="protein sequence ID" value="RTY37529.1"/>
    <property type="molecule type" value="Genomic_DNA"/>
</dbReference>
<dbReference type="InterPro" id="IPR036388">
    <property type="entry name" value="WH-like_DNA-bd_sf"/>
</dbReference>
<dbReference type="SUPFAM" id="SSF46894">
    <property type="entry name" value="C-terminal effector domain of the bipartite response regulators"/>
    <property type="match status" value="1"/>
</dbReference>
<dbReference type="AlphaFoldDB" id="A0A432AUL6"/>
<dbReference type="SMART" id="SM00421">
    <property type="entry name" value="HTH_LUXR"/>
    <property type="match status" value="1"/>
</dbReference>
<gene>
    <name evidence="2" type="ORF">EKD02_06760</name>
</gene>
<comment type="caution">
    <text evidence="2">The sequence shown here is derived from an EMBL/GenBank/DDBJ whole genome shotgun (WGS) entry which is preliminary data.</text>
</comment>
<protein>
    <submittedName>
        <fullName evidence="2">LuxR family transcriptional regulator</fullName>
    </submittedName>
</protein>
<dbReference type="Proteomes" id="UP000279908">
    <property type="component" value="Unassembled WGS sequence"/>
</dbReference>
<dbReference type="RefSeq" id="WP_126384658.1">
    <property type="nucleotide sequence ID" value="NZ_CP041698.1"/>
</dbReference>
<name>A0A432AUL6_CHLPH</name>
<evidence type="ECO:0000259" key="1">
    <source>
        <dbReference type="SMART" id="SM00421"/>
    </source>
</evidence>
<reference evidence="2 3" key="1">
    <citation type="submission" date="2018-12" db="EMBL/GenBank/DDBJ databases">
        <authorList>
            <person name="Lunina O.N."/>
            <person name="Grouzdev D.S."/>
            <person name="Gorlenko V.M."/>
            <person name="Savvichev A.S."/>
        </authorList>
    </citation>
    <scope>NUCLEOTIDE SEQUENCE [LARGE SCALE GENOMIC DNA]</scope>
    <source>
        <strain evidence="2 3">BrKhr-17</strain>
    </source>
</reference>
<dbReference type="Gene3D" id="1.10.10.10">
    <property type="entry name" value="Winged helix-like DNA-binding domain superfamily/Winged helix DNA-binding domain"/>
    <property type="match status" value="1"/>
</dbReference>
<dbReference type="InterPro" id="IPR000792">
    <property type="entry name" value="Tscrpt_reg_LuxR_C"/>
</dbReference>
<evidence type="ECO:0000313" key="3">
    <source>
        <dbReference type="Proteomes" id="UP000279908"/>
    </source>
</evidence>
<dbReference type="GO" id="GO:0006355">
    <property type="term" value="P:regulation of DNA-templated transcription"/>
    <property type="evidence" value="ECO:0007669"/>
    <property type="project" value="InterPro"/>
</dbReference>
<dbReference type="GO" id="GO:0003677">
    <property type="term" value="F:DNA binding"/>
    <property type="evidence" value="ECO:0007669"/>
    <property type="project" value="InterPro"/>
</dbReference>
<organism evidence="2 3">
    <name type="scientific">Chlorobium phaeovibrioides</name>
    <dbReference type="NCBI Taxonomy" id="1094"/>
    <lineage>
        <taxon>Bacteria</taxon>
        <taxon>Pseudomonadati</taxon>
        <taxon>Chlorobiota</taxon>
        <taxon>Chlorobiia</taxon>
        <taxon>Chlorobiales</taxon>
        <taxon>Chlorobiaceae</taxon>
        <taxon>Chlorobium/Pelodictyon group</taxon>
        <taxon>Chlorobium</taxon>
    </lineage>
</organism>
<accession>A0A432AUL6</accession>
<proteinExistence type="predicted"/>